<feature type="transmembrane region" description="Helical" evidence="2">
    <location>
        <begin position="250"/>
        <end position="272"/>
    </location>
</feature>
<feature type="compositionally biased region" description="Basic and acidic residues" evidence="1">
    <location>
        <begin position="1"/>
        <end position="11"/>
    </location>
</feature>
<keyword evidence="2" id="KW-0472">Membrane</keyword>
<keyword evidence="4" id="KW-1185">Reference proteome</keyword>
<feature type="region of interest" description="Disordered" evidence="1">
    <location>
        <begin position="347"/>
        <end position="535"/>
    </location>
</feature>
<reference evidence="3 4" key="1">
    <citation type="submission" date="2024-01" db="EMBL/GenBank/DDBJ databases">
        <title>Comparative genomics of Cryptococcus and Kwoniella reveals pathogenesis evolution and contrasting modes of karyotype evolution via chromosome fusion or intercentromeric recombination.</title>
        <authorList>
            <person name="Coelho M.A."/>
            <person name="David-Palma M."/>
            <person name="Shea T."/>
            <person name="Bowers K."/>
            <person name="McGinley-Smith S."/>
            <person name="Mohammad A.W."/>
            <person name="Gnirke A."/>
            <person name="Yurkov A.M."/>
            <person name="Nowrousian M."/>
            <person name="Sun S."/>
            <person name="Cuomo C.A."/>
            <person name="Heitman J."/>
        </authorList>
    </citation>
    <scope>NUCLEOTIDE SEQUENCE [LARGE SCALE GENOMIC DNA]</scope>
    <source>
        <strain evidence="3 4">PYCC6329</strain>
    </source>
</reference>
<name>A0AAX4KR08_9TREE</name>
<feature type="region of interest" description="Disordered" evidence="1">
    <location>
        <begin position="105"/>
        <end position="136"/>
    </location>
</feature>
<feature type="compositionally biased region" description="Basic and acidic residues" evidence="1">
    <location>
        <begin position="411"/>
        <end position="424"/>
    </location>
</feature>
<feature type="region of interest" description="Disordered" evidence="1">
    <location>
        <begin position="1"/>
        <end position="25"/>
    </location>
</feature>
<dbReference type="RefSeq" id="XP_066086789.1">
    <property type="nucleotide sequence ID" value="XM_066230692.1"/>
</dbReference>
<dbReference type="GeneID" id="91105737"/>
<evidence type="ECO:0008006" key="5">
    <source>
        <dbReference type="Google" id="ProtNLM"/>
    </source>
</evidence>
<evidence type="ECO:0000313" key="4">
    <source>
        <dbReference type="Proteomes" id="UP001358614"/>
    </source>
</evidence>
<feature type="region of interest" description="Disordered" evidence="1">
    <location>
        <begin position="551"/>
        <end position="818"/>
    </location>
</feature>
<proteinExistence type="predicted"/>
<feature type="compositionally biased region" description="Low complexity" evidence="1">
    <location>
        <begin position="661"/>
        <end position="675"/>
    </location>
</feature>
<feature type="compositionally biased region" description="Acidic residues" evidence="1">
    <location>
        <begin position="387"/>
        <end position="398"/>
    </location>
</feature>
<evidence type="ECO:0000256" key="1">
    <source>
        <dbReference type="SAM" id="MobiDB-lite"/>
    </source>
</evidence>
<dbReference type="Proteomes" id="UP001358614">
    <property type="component" value="Chromosome 2"/>
</dbReference>
<organism evidence="3 4">
    <name type="scientific">Kwoniella europaea PYCC6329</name>
    <dbReference type="NCBI Taxonomy" id="1423913"/>
    <lineage>
        <taxon>Eukaryota</taxon>
        <taxon>Fungi</taxon>
        <taxon>Dikarya</taxon>
        <taxon>Basidiomycota</taxon>
        <taxon>Agaricomycotina</taxon>
        <taxon>Tremellomycetes</taxon>
        <taxon>Tremellales</taxon>
        <taxon>Cryptococcaceae</taxon>
        <taxon>Kwoniella</taxon>
    </lineage>
</organism>
<feature type="compositionally biased region" description="Polar residues" evidence="1">
    <location>
        <begin position="749"/>
        <end position="762"/>
    </location>
</feature>
<feature type="compositionally biased region" description="Low complexity" evidence="1">
    <location>
        <begin position="115"/>
        <end position="132"/>
    </location>
</feature>
<protein>
    <recommendedName>
        <fullName evidence="5">Transmembrane protein</fullName>
    </recommendedName>
</protein>
<feature type="compositionally biased region" description="Polar residues" evidence="1">
    <location>
        <begin position="457"/>
        <end position="478"/>
    </location>
</feature>
<feature type="compositionally biased region" description="Polar residues" evidence="1">
    <location>
        <begin position="425"/>
        <end position="434"/>
    </location>
</feature>
<evidence type="ECO:0000313" key="3">
    <source>
        <dbReference type="EMBL" id="WWD08822.1"/>
    </source>
</evidence>
<feature type="region of interest" description="Disordered" evidence="1">
    <location>
        <begin position="62"/>
        <end position="81"/>
    </location>
</feature>
<keyword evidence="2" id="KW-1133">Transmembrane helix</keyword>
<feature type="compositionally biased region" description="Basic and acidic residues" evidence="1">
    <location>
        <begin position="768"/>
        <end position="787"/>
    </location>
</feature>
<keyword evidence="2" id="KW-0812">Transmembrane</keyword>
<dbReference type="EMBL" id="CP144090">
    <property type="protein sequence ID" value="WWD08822.1"/>
    <property type="molecule type" value="Genomic_DNA"/>
</dbReference>
<accession>A0AAX4KR08</accession>
<feature type="compositionally biased region" description="Basic and acidic residues" evidence="1">
    <location>
        <begin position="570"/>
        <end position="593"/>
    </location>
</feature>
<dbReference type="AlphaFoldDB" id="A0AAX4KR08"/>
<gene>
    <name evidence="3" type="ORF">V865_006936</name>
</gene>
<dbReference type="KEGG" id="ker:91105737"/>
<evidence type="ECO:0000256" key="2">
    <source>
        <dbReference type="SAM" id="Phobius"/>
    </source>
</evidence>
<feature type="compositionally biased region" description="Low complexity" evidence="1">
    <location>
        <begin position="67"/>
        <end position="81"/>
    </location>
</feature>
<sequence>MSINTDRDRGRQGIGTIPCPSPPVLPSMEMGLGIRLDNVEAGPSRLSSSSQEMCKCEICVQPDSSRPRTASRSLRSSARTMSTKTTISSFLPLFLLPFLPTSLAAPPPSRRLRRSPSSTSSTPTSTPTATSSEVEISSSFNEHRNIQYLTSVSTPSVLPTYNEYVDETVLPYLLTRHEEGHWTRAEGGWSLYGRQVATPTAAPIFADDDGEGTVDNPQPTVTAPSYAVESVLPNGWGVSSNRTSIYKVPLISIASVILACGIVGLIVFIVISRRKKHRKRKRAKERLRRKALAAAGIREEDLNSGAGGAKEVAFKEKLKELENQHSAKKRKNGQMVVAKNKVRVWNSRLGMRRRKSKGGQKEKEIEEDEDGAVRASSQVDDNPGERGEEEDKPIEGVDEIQPISISPTSTLDRDRNGVDEERQGSRLNRSSTDSMRGGDQPGVRTASRSRSQRDTQDPSNDGRTPIAGSSTDQPQNSIPHFPPAYRPASVRSLPRHRPDPSTSSASAGPSNPSDPPVVVSGTEKTQAPGYYPAPATEDGEIALAVVSRAEGKSRLIEPQSSAEDGDEEGNGERDEERIRHVATDDKRVLERLRMGGSAPPVNRPRFSDQDQDQDQDADRTEGEGPSAPFVQVDEQGFEQLDESLLQVPSPATDGSRTEESGNGLLPAPPRLNARLSSRLSDIPSPSTVEVDTSHLLPSAPPALDQTNPARDHDIPSAPPMLGEDEDGVEEVSVPSAPTFVLDEDEEAESTGSPSAPMESSTNQEQEEQEHGQSDEDRQEVGNRRDSEVDAEADSAATFSNALPARSGSGAVFLPRYEP</sequence>
<feature type="compositionally biased region" description="Polar residues" evidence="1">
    <location>
        <begin position="677"/>
        <end position="690"/>
    </location>
</feature>